<protein>
    <recommendedName>
        <fullName evidence="7">Biopolymer transport protein ExbD/TolR</fullName>
    </recommendedName>
</protein>
<evidence type="ECO:0000313" key="6">
    <source>
        <dbReference type="EMBL" id="KKO11417.1"/>
    </source>
</evidence>
<gene>
    <name evidence="6" type="ORF">LCGC14_0018980</name>
</gene>
<evidence type="ECO:0008006" key="7">
    <source>
        <dbReference type="Google" id="ProtNLM"/>
    </source>
</evidence>
<comment type="caution">
    <text evidence="6">The sequence shown here is derived from an EMBL/GenBank/DDBJ whole genome shotgun (WGS) entry which is preliminary data.</text>
</comment>
<dbReference type="InterPro" id="IPR003400">
    <property type="entry name" value="ExbD"/>
</dbReference>
<sequence length="136" mass="14754">MCRSYCALMLLLVMLVLTAVQCDPTASPSLQQVAIAERRHEAFSITIPGKAPIQLDGQPIEGATLEQQLSRLKEVLIERQNQATANSVQLSAIITPKDNAPWRTVVEVFNVCVVAKIKTIGFAPVDSQDPEGPATE</sequence>
<evidence type="ECO:0000256" key="5">
    <source>
        <dbReference type="ARBA" id="ARBA00023136"/>
    </source>
</evidence>
<dbReference type="AlphaFoldDB" id="A0A0F9YGP5"/>
<keyword evidence="2" id="KW-1003">Cell membrane</keyword>
<evidence type="ECO:0000256" key="3">
    <source>
        <dbReference type="ARBA" id="ARBA00022692"/>
    </source>
</evidence>
<reference evidence="6" key="1">
    <citation type="journal article" date="2015" name="Nature">
        <title>Complex archaea that bridge the gap between prokaryotes and eukaryotes.</title>
        <authorList>
            <person name="Spang A."/>
            <person name="Saw J.H."/>
            <person name="Jorgensen S.L."/>
            <person name="Zaremba-Niedzwiedzka K."/>
            <person name="Martijn J."/>
            <person name="Lind A.E."/>
            <person name="van Eijk R."/>
            <person name="Schleper C."/>
            <person name="Guy L."/>
            <person name="Ettema T.J."/>
        </authorList>
    </citation>
    <scope>NUCLEOTIDE SEQUENCE</scope>
</reference>
<dbReference type="GO" id="GO:0005886">
    <property type="term" value="C:plasma membrane"/>
    <property type="evidence" value="ECO:0007669"/>
    <property type="project" value="UniProtKB-SubCell"/>
</dbReference>
<name>A0A0F9YGP5_9ZZZZ</name>
<keyword evidence="4" id="KW-1133">Transmembrane helix</keyword>
<keyword evidence="3" id="KW-0812">Transmembrane</keyword>
<evidence type="ECO:0000256" key="1">
    <source>
        <dbReference type="ARBA" id="ARBA00004162"/>
    </source>
</evidence>
<dbReference type="EMBL" id="LAZR01000003">
    <property type="protein sequence ID" value="KKO11417.1"/>
    <property type="molecule type" value="Genomic_DNA"/>
</dbReference>
<evidence type="ECO:0000256" key="4">
    <source>
        <dbReference type="ARBA" id="ARBA00022989"/>
    </source>
</evidence>
<dbReference type="Pfam" id="PF02472">
    <property type="entry name" value="ExbD"/>
    <property type="match status" value="1"/>
</dbReference>
<comment type="subcellular location">
    <subcellularLocation>
        <location evidence="1">Cell membrane</location>
        <topology evidence="1">Single-pass membrane protein</topology>
    </subcellularLocation>
</comment>
<accession>A0A0F9YGP5</accession>
<proteinExistence type="predicted"/>
<keyword evidence="5" id="KW-0472">Membrane</keyword>
<organism evidence="6">
    <name type="scientific">marine sediment metagenome</name>
    <dbReference type="NCBI Taxonomy" id="412755"/>
    <lineage>
        <taxon>unclassified sequences</taxon>
        <taxon>metagenomes</taxon>
        <taxon>ecological metagenomes</taxon>
    </lineage>
</organism>
<dbReference type="GO" id="GO:0022857">
    <property type="term" value="F:transmembrane transporter activity"/>
    <property type="evidence" value="ECO:0007669"/>
    <property type="project" value="InterPro"/>
</dbReference>
<evidence type="ECO:0000256" key="2">
    <source>
        <dbReference type="ARBA" id="ARBA00022475"/>
    </source>
</evidence>